<accession>A0ABV7YES9</accession>
<gene>
    <name evidence="6" type="ORF">ACFOUW_23585</name>
</gene>
<organism evidence="6 7">
    <name type="scientific">Tenggerimyces flavus</name>
    <dbReference type="NCBI Taxonomy" id="1708749"/>
    <lineage>
        <taxon>Bacteria</taxon>
        <taxon>Bacillati</taxon>
        <taxon>Actinomycetota</taxon>
        <taxon>Actinomycetes</taxon>
        <taxon>Propionibacteriales</taxon>
        <taxon>Nocardioidaceae</taxon>
        <taxon>Tenggerimyces</taxon>
    </lineage>
</organism>
<dbReference type="Pfam" id="PF01229">
    <property type="entry name" value="Glyco_hydro_39"/>
    <property type="match status" value="1"/>
</dbReference>
<sequence>MPNRSWILVPVLLIAGTLTSTSTPAVAAAEVTRPTIAADFSTSAGTFDHAKYLNANEGGYLTHNALNWLPESYPKFKQAGLRMVAITHLLNENFYNIVQGTPPNLTYDFSKLDRVVLPLVEQGMTPYMGVAFTPEALGGADKATGYDNAIPNDNALWGQVVQALVQHYKDLGHTGWYWEVWNEPDLGGFWAGTQPQYNAMYEATATGVKNADPTAKVGGPTTTQGGWWFFDGFTAFLKDKPSVPLDFAAVHSYGPDLTFALVDDVKTRLDAAGRTNVPIFVSEWNITAQMTSGPGAPSDTNQGASYAVRRIGDAMARPALSKIFWFSPKEGLQPSSLFNGDLGLLTVDGHKKAAYNAFELTNRLQSTLLQTSVTGPGTQDGAVGAIVTKDPASGKVVLLAWNDQAAGTKLDLSVSHLPYTRRQNVKVTQYLIDATHGNYYKDYAEGLRGYSVGPTENADPVDTRIVKGASTFARKLTVEPYSVVAFVLERTNASQVAQQPKAKVTRNLAQGRQVAASSAVPWGWSQAALVDGLTHTFTKVDSGAVSHGWSSNGHATADATEWAYVDLLQPARIDRVKLFPRDDKECEGYGFPIDFSLQGSKDAISWKTLATRTNFNDGKPLAVPVSGQTFDVSGSYRYVRVHATKLQTACAGDPTRYFQLAELQVESDR</sequence>
<dbReference type="RefSeq" id="WP_205120961.1">
    <property type="nucleotide sequence ID" value="NZ_JAFBCM010000001.1"/>
</dbReference>
<proteinExistence type="inferred from homology"/>
<feature type="domain" description="F5/8 type C" evidence="5">
    <location>
        <begin position="497"/>
        <end position="644"/>
    </location>
</feature>
<dbReference type="Gene3D" id="2.60.120.260">
    <property type="entry name" value="Galactose-binding domain-like"/>
    <property type="match status" value="1"/>
</dbReference>
<feature type="signal peptide" evidence="4">
    <location>
        <begin position="1"/>
        <end position="27"/>
    </location>
</feature>
<keyword evidence="3" id="KW-0326">Glycosidase</keyword>
<keyword evidence="4" id="KW-0732">Signal</keyword>
<dbReference type="EMBL" id="JBHRZH010000021">
    <property type="protein sequence ID" value="MFC3763841.1"/>
    <property type="molecule type" value="Genomic_DNA"/>
</dbReference>
<dbReference type="SUPFAM" id="SSF49785">
    <property type="entry name" value="Galactose-binding domain-like"/>
    <property type="match status" value="1"/>
</dbReference>
<evidence type="ECO:0000256" key="4">
    <source>
        <dbReference type="SAM" id="SignalP"/>
    </source>
</evidence>
<feature type="chain" id="PRO_5046595174" evidence="4">
    <location>
        <begin position="28"/>
        <end position="669"/>
    </location>
</feature>
<comment type="caution">
    <text evidence="6">The sequence shown here is derived from an EMBL/GenBank/DDBJ whole genome shotgun (WGS) entry which is preliminary data.</text>
</comment>
<comment type="similarity">
    <text evidence="1">Belongs to the glycosyl hydrolase 39 family.</text>
</comment>
<evidence type="ECO:0000256" key="1">
    <source>
        <dbReference type="ARBA" id="ARBA00008875"/>
    </source>
</evidence>
<evidence type="ECO:0000313" key="7">
    <source>
        <dbReference type="Proteomes" id="UP001595699"/>
    </source>
</evidence>
<dbReference type="InterPro" id="IPR051923">
    <property type="entry name" value="Glycosyl_Hydrolase_39"/>
</dbReference>
<keyword evidence="2" id="KW-0378">Hydrolase</keyword>
<dbReference type="Gene3D" id="3.20.20.80">
    <property type="entry name" value="Glycosidases"/>
    <property type="match status" value="1"/>
</dbReference>
<dbReference type="SUPFAM" id="SSF51445">
    <property type="entry name" value="(Trans)glycosidases"/>
    <property type="match status" value="1"/>
</dbReference>
<dbReference type="Pfam" id="PF00754">
    <property type="entry name" value="F5_F8_type_C"/>
    <property type="match status" value="1"/>
</dbReference>
<evidence type="ECO:0000256" key="2">
    <source>
        <dbReference type="ARBA" id="ARBA00022801"/>
    </source>
</evidence>
<dbReference type="InterPro" id="IPR008979">
    <property type="entry name" value="Galactose-bd-like_sf"/>
</dbReference>
<dbReference type="InterPro" id="IPR000421">
    <property type="entry name" value="FA58C"/>
</dbReference>
<dbReference type="PANTHER" id="PTHR12631">
    <property type="entry name" value="ALPHA-L-IDURONIDASE"/>
    <property type="match status" value="1"/>
</dbReference>
<dbReference type="PROSITE" id="PS50022">
    <property type="entry name" value="FA58C_3"/>
    <property type="match status" value="1"/>
</dbReference>
<dbReference type="InterPro" id="IPR049166">
    <property type="entry name" value="GH39_cat"/>
</dbReference>
<dbReference type="Proteomes" id="UP001595699">
    <property type="component" value="Unassembled WGS sequence"/>
</dbReference>
<dbReference type="InterPro" id="IPR017853">
    <property type="entry name" value="GH"/>
</dbReference>
<keyword evidence="7" id="KW-1185">Reference proteome</keyword>
<evidence type="ECO:0000259" key="5">
    <source>
        <dbReference type="PROSITE" id="PS50022"/>
    </source>
</evidence>
<evidence type="ECO:0000256" key="3">
    <source>
        <dbReference type="ARBA" id="ARBA00023295"/>
    </source>
</evidence>
<name>A0ABV7YES9_9ACTN</name>
<evidence type="ECO:0000313" key="6">
    <source>
        <dbReference type="EMBL" id="MFC3763841.1"/>
    </source>
</evidence>
<protein>
    <submittedName>
        <fullName evidence="6">Discoidin domain-containing protein</fullName>
    </submittedName>
</protein>
<reference evidence="7" key="1">
    <citation type="journal article" date="2019" name="Int. J. Syst. Evol. Microbiol.">
        <title>The Global Catalogue of Microorganisms (GCM) 10K type strain sequencing project: providing services to taxonomists for standard genome sequencing and annotation.</title>
        <authorList>
            <consortium name="The Broad Institute Genomics Platform"/>
            <consortium name="The Broad Institute Genome Sequencing Center for Infectious Disease"/>
            <person name="Wu L."/>
            <person name="Ma J."/>
        </authorList>
    </citation>
    <scope>NUCLEOTIDE SEQUENCE [LARGE SCALE GENOMIC DNA]</scope>
    <source>
        <strain evidence="7">CGMCC 4.7241</strain>
    </source>
</reference>
<dbReference type="PANTHER" id="PTHR12631:SF10">
    <property type="entry name" value="BETA-XYLOSIDASE-LIKE PROTEIN-RELATED"/>
    <property type="match status" value="1"/>
</dbReference>